<evidence type="ECO:0000313" key="1">
    <source>
        <dbReference type="EMBL" id="PJR09298.1"/>
    </source>
</evidence>
<evidence type="ECO:0000313" key="2">
    <source>
        <dbReference type="Proteomes" id="UP000231987"/>
    </source>
</evidence>
<accession>A0A2J0YTM6</accession>
<dbReference type="AlphaFoldDB" id="A0A2J0YTM6"/>
<gene>
    <name evidence="1" type="ORF">CEJ86_31175</name>
</gene>
<name>A0A2J0YTM6_RHIML</name>
<dbReference type="RefSeq" id="WP_018095315.1">
    <property type="nucleotide sequence ID" value="NZ_CP141212.1"/>
</dbReference>
<organism evidence="1 2">
    <name type="scientific">Rhizobium meliloti</name>
    <name type="common">Ensifer meliloti</name>
    <name type="synonym">Sinorhizobium meliloti</name>
    <dbReference type="NCBI Taxonomy" id="382"/>
    <lineage>
        <taxon>Bacteria</taxon>
        <taxon>Pseudomonadati</taxon>
        <taxon>Pseudomonadota</taxon>
        <taxon>Alphaproteobacteria</taxon>
        <taxon>Hyphomicrobiales</taxon>
        <taxon>Rhizobiaceae</taxon>
        <taxon>Sinorhizobium/Ensifer group</taxon>
        <taxon>Sinorhizobium</taxon>
    </lineage>
</organism>
<proteinExistence type="predicted"/>
<comment type="caution">
    <text evidence="1">The sequence shown here is derived from an EMBL/GenBank/DDBJ whole genome shotgun (WGS) entry which is preliminary data.</text>
</comment>
<sequence>MRNPWIYVAVGFIVGAGLFVTTAWHRTPLAESGQFASVKLEKTDRLQGGVQTSFVMERFGPVKSVE</sequence>
<dbReference type="EMBL" id="NJGD01000030">
    <property type="protein sequence ID" value="PJR09298.1"/>
    <property type="molecule type" value="Genomic_DNA"/>
</dbReference>
<reference evidence="1 2" key="1">
    <citation type="submission" date="2017-06" db="EMBL/GenBank/DDBJ databases">
        <title>Ensifer strains isolated from leguminous trees and herbs display diverse denitrification phenotypes with some acting as strong N2O sinks.</title>
        <authorList>
            <person name="Woliy K."/>
            <person name="Mania D."/>
            <person name="Bakken L.R."/>
            <person name="Frostegard A."/>
        </authorList>
    </citation>
    <scope>NUCLEOTIDE SEQUENCE [LARGE SCALE GENOMIC DNA]</scope>
    <source>
        <strain evidence="1 2">AC50a</strain>
    </source>
</reference>
<dbReference type="Proteomes" id="UP000231987">
    <property type="component" value="Unassembled WGS sequence"/>
</dbReference>
<protein>
    <submittedName>
        <fullName evidence="1">Uncharacterized protein</fullName>
    </submittedName>
</protein>